<dbReference type="InterPro" id="IPR042197">
    <property type="entry name" value="Apaf_helical"/>
</dbReference>
<evidence type="ECO:0000259" key="4">
    <source>
        <dbReference type="PROSITE" id="PS50104"/>
    </source>
</evidence>
<dbReference type="SUPFAM" id="SSF52058">
    <property type="entry name" value="L domain-like"/>
    <property type="match status" value="1"/>
</dbReference>
<dbReference type="Pfam" id="PF00931">
    <property type="entry name" value="NB-ARC"/>
    <property type="match status" value="1"/>
</dbReference>
<dbReference type="Gene3D" id="1.10.8.430">
    <property type="entry name" value="Helical domain of apoptotic protease-activating factors"/>
    <property type="match status" value="1"/>
</dbReference>
<dbReference type="Gene3D" id="3.80.10.10">
    <property type="entry name" value="Ribonuclease Inhibitor"/>
    <property type="match status" value="2"/>
</dbReference>
<keyword evidence="6" id="KW-1185">Reference proteome</keyword>
<accession>A0AAE1JKF7</accession>
<dbReference type="AlphaFoldDB" id="A0AAE1JKF7"/>
<dbReference type="Proteomes" id="UP001293593">
    <property type="component" value="Unassembled WGS sequence"/>
</dbReference>
<dbReference type="PROSITE" id="PS50104">
    <property type="entry name" value="TIR"/>
    <property type="match status" value="1"/>
</dbReference>
<gene>
    <name evidence="5" type="ORF">QN277_022783</name>
</gene>
<dbReference type="EMBL" id="JAWXYG010000006">
    <property type="protein sequence ID" value="KAK4269654.1"/>
    <property type="molecule type" value="Genomic_DNA"/>
</dbReference>
<sequence>MAASSSQVPCGKYDVFISFRGTDVRFGFLSHLERELRRKNIDVYVDDRLQRGEEISSSLVKAIEGSRIALVIFSKDYASSRWCLEELVKIMKCKEVSKQIVIPVFYLIDPSDVRHQKRTYAEAFTLHEEKSKVSMDNVQIWRSVLKKSAKLSGHHSSAFRNESQLIDAIVEDVLKKLEDNSPIMPQSHLIGFHQNFTGVESLMEIELQEVRILGIWGMGGIGKTTLAHAIFDKFLSKFGSHCFLENVREKATKIGGLNSLHQELISKLLNTKDHIDIEDAKRRLQGKQVLIVLDDVDNPKQLKDLVRLFQLGPGSRVIVTSRDSHVLRSGGIEDQFIHEVIELSLEQSLELFSMHAFNQSHPKIGYEELSQKTVAIATGIPLALEVLGSHFHSRDKAYWESELSKLEMYPRKQIRDILEISYHGLDPTDKEIFLDIAFFWLTFKKDEVTYYLEAFGFEAVSGIQNLIDKALIKLGGWDEYILMHDLIREMAEQIVHGESKRHLKRCSRLKDAKEIYNALTSKTEMDEIEGIGLDLRKIQNVQVEADIFLRMKNLRFLTFYDDDYDYDSDDDDSSDSISQHIDPHSGLENFPDKLRYLRWDHYPLNTLPSGFYLKNLVELYIPNSHVKRLWDGKQDLGNLRKMNLSWSKQLIELPDLSMAHKLESVDLTECRSLRSVHPSILSLPNIIVMSVDGCFQLESIESETHLECFFFNHDLDDEDFLEDRKFCLSSNKLSRLCLEETEVEIFHFPIRRFRELKRIRICDGLEGSVSIDELCCLRNLEVFEVTNLKQVIDTKLLHSLFDAWRDLRILSLEGCSDLSEIPDNIKTLTRLEYLSLNDSAVETLPICVSHLSSLTKISLRRCKRLKSILGLPPFLGELDASECTLLETVSSDSLVRFPCVFNLCNCEKLDQRSLRCNQELLSSMNSHDFFYGLICYPGSRVPEWMEYKPMTEAFNATEFTCNLERSQHLLICCVAPSHLVSQQLKEVHCYFSYDDNNKFHRSHKISYPALNRDHVLLWPETTSLSARIGNDAKISCEFFLEYWDEVERASYKVPAKACGIHLLHYSQSGQSRKRVADIRVEDQLPFTKQL</sequence>
<reference evidence="5" key="1">
    <citation type="submission" date="2023-10" db="EMBL/GenBank/DDBJ databases">
        <title>Chromosome-level genome of the transformable northern wattle, Acacia crassicarpa.</title>
        <authorList>
            <person name="Massaro I."/>
            <person name="Sinha N.R."/>
            <person name="Poethig S."/>
            <person name="Leichty A.R."/>
        </authorList>
    </citation>
    <scope>NUCLEOTIDE SEQUENCE</scope>
    <source>
        <strain evidence="5">Acra3RX</strain>
        <tissue evidence="5">Leaf</tissue>
    </source>
</reference>
<dbReference type="InterPro" id="IPR035897">
    <property type="entry name" value="Toll_tir_struct_dom_sf"/>
</dbReference>
<keyword evidence="2" id="KW-0677">Repeat</keyword>
<name>A0AAE1JKF7_9FABA</name>
<dbReference type="InterPro" id="IPR000157">
    <property type="entry name" value="TIR_dom"/>
</dbReference>
<evidence type="ECO:0000256" key="1">
    <source>
        <dbReference type="ARBA" id="ARBA00022614"/>
    </source>
</evidence>
<keyword evidence="3" id="KW-0520">NAD</keyword>
<dbReference type="Gene3D" id="3.40.50.300">
    <property type="entry name" value="P-loop containing nucleotide triphosphate hydrolases"/>
    <property type="match status" value="1"/>
</dbReference>
<dbReference type="Pfam" id="PF23282">
    <property type="entry name" value="WHD_ROQ1"/>
    <property type="match status" value="1"/>
</dbReference>
<dbReference type="GO" id="GO:0043531">
    <property type="term" value="F:ADP binding"/>
    <property type="evidence" value="ECO:0007669"/>
    <property type="project" value="InterPro"/>
</dbReference>
<feature type="domain" description="TIR" evidence="4">
    <location>
        <begin position="11"/>
        <end position="177"/>
    </location>
</feature>
<keyword evidence="1" id="KW-0433">Leucine-rich repeat</keyword>
<dbReference type="SUPFAM" id="SSF52200">
    <property type="entry name" value="Toll/Interleukin receptor TIR domain"/>
    <property type="match status" value="1"/>
</dbReference>
<dbReference type="Gene3D" id="3.40.50.10140">
    <property type="entry name" value="Toll/interleukin-1 receptor homology (TIR) domain"/>
    <property type="match status" value="1"/>
</dbReference>
<dbReference type="PRINTS" id="PR00364">
    <property type="entry name" value="DISEASERSIST"/>
</dbReference>
<proteinExistence type="predicted"/>
<dbReference type="GO" id="GO:0006952">
    <property type="term" value="P:defense response"/>
    <property type="evidence" value="ECO:0007669"/>
    <property type="project" value="InterPro"/>
</dbReference>
<protein>
    <recommendedName>
        <fullName evidence="4">TIR domain-containing protein</fullName>
    </recommendedName>
</protein>
<dbReference type="InterPro" id="IPR002182">
    <property type="entry name" value="NB-ARC"/>
</dbReference>
<comment type="caution">
    <text evidence="5">The sequence shown here is derived from an EMBL/GenBank/DDBJ whole genome shotgun (WGS) entry which is preliminary data.</text>
</comment>
<dbReference type="Pfam" id="PF01582">
    <property type="entry name" value="TIR"/>
    <property type="match status" value="1"/>
</dbReference>
<evidence type="ECO:0000313" key="5">
    <source>
        <dbReference type="EMBL" id="KAK4269654.1"/>
    </source>
</evidence>
<dbReference type="InterPro" id="IPR058192">
    <property type="entry name" value="WHD_ROQ1-like"/>
</dbReference>
<evidence type="ECO:0000256" key="3">
    <source>
        <dbReference type="ARBA" id="ARBA00023027"/>
    </source>
</evidence>
<dbReference type="GO" id="GO:0007165">
    <property type="term" value="P:signal transduction"/>
    <property type="evidence" value="ECO:0007669"/>
    <property type="project" value="InterPro"/>
</dbReference>
<dbReference type="InterPro" id="IPR032675">
    <property type="entry name" value="LRR_dom_sf"/>
</dbReference>
<dbReference type="InterPro" id="IPR027417">
    <property type="entry name" value="P-loop_NTPase"/>
</dbReference>
<evidence type="ECO:0000256" key="2">
    <source>
        <dbReference type="ARBA" id="ARBA00022737"/>
    </source>
</evidence>
<dbReference type="SMART" id="SM00255">
    <property type="entry name" value="TIR"/>
    <property type="match status" value="1"/>
</dbReference>
<dbReference type="FunFam" id="3.40.50.10140:FF:000007">
    <property type="entry name" value="Disease resistance protein (TIR-NBS-LRR class)"/>
    <property type="match status" value="1"/>
</dbReference>
<evidence type="ECO:0000313" key="6">
    <source>
        <dbReference type="Proteomes" id="UP001293593"/>
    </source>
</evidence>
<dbReference type="PANTHER" id="PTHR11017">
    <property type="entry name" value="LEUCINE-RICH REPEAT-CONTAINING PROTEIN"/>
    <property type="match status" value="1"/>
</dbReference>
<organism evidence="5 6">
    <name type="scientific">Acacia crassicarpa</name>
    <name type="common">northern wattle</name>
    <dbReference type="NCBI Taxonomy" id="499986"/>
    <lineage>
        <taxon>Eukaryota</taxon>
        <taxon>Viridiplantae</taxon>
        <taxon>Streptophyta</taxon>
        <taxon>Embryophyta</taxon>
        <taxon>Tracheophyta</taxon>
        <taxon>Spermatophyta</taxon>
        <taxon>Magnoliopsida</taxon>
        <taxon>eudicotyledons</taxon>
        <taxon>Gunneridae</taxon>
        <taxon>Pentapetalae</taxon>
        <taxon>rosids</taxon>
        <taxon>fabids</taxon>
        <taxon>Fabales</taxon>
        <taxon>Fabaceae</taxon>
        <taxon>Caesalpinioideae</taxon>
        <taxon>mimosoid clade</taxon>
        <taxon>Acacieae</taxon>
        <taxon>Acacia</taxon>
    </lineage>
</organism>
<dbReference type="PANTHER" id="PTHR11017:SF243">
    <property type="entry name" value="ADP-RIBOSYL CYCLASE_CYCLIC ADP-RIBOSE HYDROLASE"/>
    <property type="match status" value="1"/>
</dbReference>
<dbReference type="InterPro" id="IPR044974">
    <property type="entry name" value="Disease_R_plants"/>
</dbReference>
<dbReference type="SUPFAM" id="SSF52540">
    <property type="entry name" value="P-loop containing nucleoside triphosphate hydrolases"/>
    <property type="match status" value="1"/>
</dbReference>